<protein>
    <recommendedName>
        <fullName evidence="2">Protein kinase domain-containing protein</fullName>
    </recommendedName>
</protein>
<dbReference type="Pfam" id="PF07714">
    <property type="entry name" value="PK_Tyr_Ser-Thr"/>
    <property type="match status" value="1"/>
</dbReference>
<dbReference type="OrthoDB" id="551059at2759"/>
<dbReference type="EMBL" id="KK101581">
    <property type="protein sequence ID" value="KIZ00352.1"/>
    <property type="molecule type" value="Genomic_DNA"/>
</dbReference>
<proteinExistence type="predicted"/>
<organism evidence="3 4">
    <name type="scientific">Monoraphidium neglectum</name>
    <dbReference type="NCBI Taxonomy" id="145388"/>
    <lineage>
        <taxon>Eukaryota</taxon>
        <taxon>Viridiplantae</taxon>
        <taxon>Chlorophyta</taxon>
        <taxon>core chlorophytes</taxon>
        <taxon>Chlorophyceae</taxon>
        <taxon>CS clade</taxon>
        <taxon>Sphaeropleales</taxon>
        <taxon>Selenastraceae</taxon>
        <taxon>Monoraphidium</taxon>
    </lineage>
</organism>
<dbReference type="STRING" id="145388.A0A0D2MI22"/>
<gene>
    <name evidence="3" type="ORF">MNEG_7606</name>
</gene>
<dbReference type="AlphaFoldDB" id="A0A0D2MI22"/>
<dbReference type="RefSeq" id="XP_013899371.1">
    <property type="nucleotide sequence ID" value="XM_014043917.1"/>
</dbReference>
<dbReference type="InterPro" id="IPR051681">
    <property type="entry name" value="Ser/Thr_Kinases-Pseudokinases"/>
</dbReference>
<keyword evidence="4" id="KW-1185">Reference proteome</keyword>
<dbReference type="InterPro" id="IPR011009">
    <property type="entry name" value="Kinase-like_dom_sf"/>
</dbReference>
<evidence type="ECO:0000313" key="3">
    <source>
        <dbReference type="EMBL" id="KIZ00352.1"/>
    </source>
</evidence>
<dbReference type="GO" id="GO:0005524">
    <property type="term" value="F:ATP binding"/>
    <property type="evidence" value="ECO:0007669"/>
    <property type="project" value="InterPro"/>
</dbReference>
<dbReference type="PANTHER" id="PTHR44329:SF289">
    <property type="entry name" value="SERINE_THREONINE-PROTEIN KINASE VIK"/>
    <property type="match status" value="1"/>
</dbReference>
<dbReference type="PANTHER" id="PTHR44329">
    <property type="entry name" value="SERINE/THREONINE-PROTEIN KINASE TNNI3K-RELATED"/>
    <property type="match status" value="1"/>
</dbReference>
<accession>A0A0D2MI22</accession>
<dbReference type="GeneID" id="25740482"/>
<dbReference type="InterPro" id="IPR001245">
    <property type="entry name" value="Ser-Thr/Tyr_kinase_cat_dom"/>
</dbReference>
<dbReference type="Proteomes" id="UP000054498">
    <property type="component" value="Unassembled WGS sequence"/>
</dbReference>
<dbReference type="GO" id="GO:0004674">
    <property type="term" value="F:protein serine/threonine kinase activity"/>
    <property type="evidence" value="ECO:0007669"/>
    <property type="project" value="TreeGrafter"/>
</dbReference>
<evidence type="ECO:0000313" key="4">
    <source>
        <dbReference type="Proteomes" id="UP000054498"/>
    </source>
</evidence>
<evidence type="ECO:0000259" key="2">
    <source>
        <dbReference type="PROSITE" id="PS50011"/>
    </source>
</evidence>
<dbReference type="Gene3D" id="1.10.510.10">
    <property type="entry name" value="Transferase(Phosphotransferase) domain 1"/>
    <property type="match status" value="1"/>
</dbReference>
<evidence type="ECO:0000256" key="1">
    <source>
        <dbReference type="SAM" id="MobiDB-lite"/>
    </source>
</evidence>
<dbReference type="KEGG" id="mng:MNEG_7606"/>
<reference evidence="3 4" key="1">
    <citation type="journal article" date="2013" name="BMC Genomics">
        <title>Reconstruction of the lipid metabolism for the microalga Monoraphidium neglectum from its genome sequence reveals characteristics suitable for biofuel production.</title>
        <authorList>
            <person name="Bogen C."/>
            <person name="Al-Dilaimi A."/>
            <person name="Albersmeier A."/>
            <person name="Wichmann J."/>
            <person name="Grundmann M."/>
            <person name="Rupp O."/>
            <person name="Lauersen K.J."/>
            <person name="Blifernez-Klassen O."/>
            <person name="Kalinowski J."/>
            <person name="Goesmann A."/>
            <person name="Mussgnug J.H."/>
            <person name="Kruse O."/>
        </authorList>
    </citation>
    <scope>NUCLEOTIDE SEQUENCE [LARGE SCALE GENOMIC DNA]</scope>
    <source>
        <strain evidence="3 4">SAG 48.87</strain>
    </source>
</reference>
<feature type="region of interest" description="Disordered" evidence="1">
    <location>
        <begin position="1"/>
        <end position="100"/>
    </location>
</feature>
<sequence length="273" mass="28818">MLLQREAEEQQQEQQQQEKQQRQQHLLTGNGSAPANGTGGGAAPGAASGGGAAAAAAGGGSGGGGQGLPPGGSGVLEEQGGRTRSILRGSSSIQPDGSRVLSGGKAVHFQVARATGVTSNRDWGLLYASPELLRKRELTPKADVFAFGVLLYEMLSRRLVTWNDDSEQAQAYERSVRGGRINVKKHGDESLQLLAYAERVADGYRPQLPSHWPEDVTKLVDSCWAADPGERPSMEAVSQALAAMLKDRKMVKLLDSELPANMPQATTCACAIS</sequence>
<dbReference type="PROSITE" id="PS50011">
    <property type="entry name" value="PROTEIN_KINASE_DOM"/>
    <property type="match status" value="1"/>
</dbReference>
<feature type="compositionally biased region" description="Gly residues" evidence="1">
    <location>
        <begin position="37"/>
        <end position="74"/>
    </location>
</feature>
<name>A0A0D2MI22_9CHLO</name>
<dbReference type="SUPFAM" id="SSF56112">
    <property type="entry name" value="Protein kinase-like (PK-like)"/>
    <property type="match status" value="1"/>
</dbReference>
<dbReference type="InterPro" id="IPR000719">
    <property type="entry name" value="Prot_kinase_dom"/>
</dbReference>
<feature type="domain" description="Protein kinase" evidence="2">
    <location>
        <begin position="1"/>
        <end position="245"/>
    </location>
</feature>